<evidence type="ECO:0000313" key="3">
    <source>
        <dbReference type="Proteomes" id="UP001583186"/>
    </source>
</evidence>
<reference evidence="2 3" key="1">
    <citation type="journal article" date="2024" name="IMA Fungus">
        <title>IMA Genome - F19 : A genome assembly and annotation guide to empower mycologists, including annotated draft genome sequences of Ceratocystis pirilliformis, Diaporthe australafricana, Fusarium ophioides, Paecilomyces lecythidis, and Sporothrix stenoceras.</title>
        <authorList>
            <person name="Aylward J."/>
            <person name="Wilson A.M."/>
            <person name="Visagie C.M."/>
            <person name="Spraker J."/>
            <person name="Barnes I."/>
            <person name="Buitendag C."/>
            <person name="Ceriani C."/>
            <person name="Del Mar Angel L."/>
            <person name="du Plessis D."/>
            <person name="Fuchs T."/>
            <person name="Gasser K."/>
            <person name="Kramer D."/>
            <person name="Li W."/>
            <person name="Munsamy K."/>
            <person name="Piso A."/>
            <person name="Price J.L."/>
            <person name="Sonnekus B."/>
            <person name="Thomas C."/>
            <person name="van der Nest A."/>
            <person name="van Dijk A."/>
            <person name="van Heerden A."/>
            <person name="van Vuuren N."/>
            <person name="Yilmaz N."/>
            <person name="Duong T.A."/>
            <person name="van der Merwe N.A."/>
            <person name="Wingfield M.J."/>
            <person name="Wingfield B.D."/>
        </authorList>
    </citation>
    <scope>NUCLEOTIDE SEQUENCE [LARGE SCALE GENOMIC DNA]</scope>
    <source>
        <strain evidence="2 3">CMW 5346</strain>
    </source>
</reference>
<organism evidence="2 3">
    <name type="scientific">Sporothrix stenoceras</name>
    <dbReference type="NCBI Taxonomy" id="5173"/>
    <lineage>
        <taxon>Eukaryota</taxon>
        <taxon>Fungi</taxon>
        <taxon>Dikarya</taxon>
        <taxon>Ascomycota</taxon>
        <taxon>Pezizomycotina</taxon>
        <taxon>Sordariomycetes</taxon>
        <taxon>Sordariomycetidae</taxon>
        <taxon>Ophiostomatales</taxon>
        <taxon>Ophiostomataceae</taxon>
        <taxon>Sporothrix</taxon>
    </lineage>
</organism>
<sequence length="807" mass="89334">MVTLSKTAAAPADDLTLWLHKAFFSCLAGLLALKLMLSTGELLALALFFSAFKAAPDSDEDDNDDSLSILNLDESISSITRIGSANDSARDIVTFKKSPTIDMAFDFDEFRQTFNESLINLIEKIAYNEAKQSVHALALHRKHTSDRVLHLEYIGDEDSSDDQDDQEHSFMNEDSSMFIDDPEAYHSNANSSAVEAVANIDGNRADEHDDHIVAAYDTAVDEGMSMIAIGNILSRNLGTEIIDPPPVFDDSSDLTAQGPNIDEFEQSDRLINQSHDLDNSGDTDSEQSEDPAIFELTNFIGNFTIYDELEKLDEHVDNNAELKHDPAAAVDIGGPDFDNEEPSETAVDEEVAFYDEIPYYNELSVFDELPFNDQPSLYAEISTHEQHNVSEGPSFNDESTVNSQLSADNEHSDHHERTRENIFSADRMFDNIIEPTEAEHAAEEPTTEEPVEEKPAEKVLMPMPRPRFNLKYDIIDDDTSLESLGDKYRHKLPTILEDSDEDRAYSQSIRDAAGPAPTFAPILEMARMYSFSDDEYEEPTPKTPDISIESSNFDIKSSPQKAQPSPSPSPKKAEPAPASSPKAKTGLPKRSSTRTLKCSNAFWLPKLATTTTALTTSRETLPLGHELAPPTPPTTPILPVAKSFDDTPCEDGTAAAATGSTSQDYDYLLKQALEYSAEHATPDHTPGQTDKGKGKVVDEDANDKLEIPTVNMTHEDSMMEAWEIYSNGSNENLYDDNEVSRLYTRSNGARLQQCTWSLLDKPDVFGKSSGPVLMLTTPEGETKYPQDMKVYGGDFNWADDSEESVEE</sequence>
<comment type="caution">
    <text evidence="2">The sequence shown here is derived from an EMBL/GenBank/DDBJ whole genome shotgun (WGS) entry which is preliminary data.</text>
</comment>
<feature type="compositionally biased region" description="Low complexity" evidence="1">
    <location>
        <begin position="575"/>
        <end position="584"/>
    </location>
</feature>
<evidence type="ECO:0000313" key="2">
    <source>
        <dbReference type="EMBL" id="KAL1890521.1"/>
    </source>
</evidence>
<name>A0ABR3YQC2_9PEZI</name>
<keyword evidence="3" id="KW-1185">Reference proteome</keyword>
<dbReference type="EMBL" id="JAWCUI010000061">
    <property type="protein sequence ID" value="KAL1890521.1"/>
    <property type="molecule type" value="Genomic_DNA"/>
</dbReference>
<feature type="region of interest" description="Disordered" evidence="1">
    <location>
        <begin position="533"/>
        <end position="593"/>
    </location>
</feature>
<feature type="region of interest" description="Disordered" evidence="1">
    <location>
        <begin position="385"/>
        <end position="421"/>
    </location>
</feature>
<evidence type="ECO:0000256" key="1">
    <source>
        <dbReference type="SAM" id="MobiDB-lite"/>
    </source>
</evidence>
<proteinExistence type="predicted"/>
<gene>
    <name evidence="2" type="ORF">Sste5346_008189</name>
</gene>
<protein>
    <submittedName>
        <fullName evidence="2">Uncharacterized protein</fullName>
    </submittedName>
</protein>
<feature type="compositionally biased region" description="Polar residues" evidence="1">
    <location>
        <begin position="389"/>
        <end position="407"/>
    </location>
</feature>
<feature type="region of interest" description="Disordered" evidence="1">
    <location>
        <begin position="244"/>
        <end position="268"/>
    </location>
</feature>
<accession>A0ABR3YQC2</accession>
<dbReference type="Proteomes" id="UP001583186">
    <property type="component" value="Unassembled WGS sequence"/>
</dbReference>
<feature type="compositionally biased region" description="Basic and acidic residues" evidence="1">
    <location>
        <begin position="408"/>
        <end position="420"/>
    </location>
</feature>